<feature type="non-terminal residue" evidence="9">
    <location>
        <position position="1"/>
    </location>
</feature>
<feature type="transmembrane region" description="Helical" evidence="8">
    <location>
        <begin position="53"/>
        <end position="77"/>
    </location>
</feature>
<evidence type="ECO:0000256" key="8">
    <source>
        <dbReference type="SAM" id="Phobius"/>
    </source>
</evidence>
<dbReference type="GO" id="GO:0043190">
    <property type="term" value="C:ATP-binding cassette (ABC) transporter complex"/>
    <property type="evidence" value="ECO:0007669"/>
    <property type="project" value="InterPro"/>
</dbReference>
<feature type="transmembrane region" description="Helical" evidence="8">
    <location>
        <begin position="136"/>
        <end position="157"/>
    </location>
</feature>
<dbReference type="SUPFAM" id="SSF81345">
    <property type="entry name" value="ABC transporter involved in vitamin B12 uptake, BtuC"/>
    <property type="match status" value="1"/>
</dbReference>
<comment type="subcellular location">
    <subcellularLocation>
        <location evidence="6">Cell membrane</location>
        <topology evidence="6">Multi-pass membrane protein</topology>
    </subcellularLocation>
    <subcellularLocation>
        <location evidence="1">Membrane</location>
        <topology evidence="1">Multi-pass membrane protein</topology>
    </subcellularLocation>
</comment>
<dbReference type="EMBL" id="VYDO01000065">
    <property type="protein sequence ID" value="MYG37740.1"/>
    <property type="molecule type" value="Genomic_DNA"/>
</dbReference>
<proteinExistence type="inferred from homology"/>
<keyword evidence="5 8" id="KW-0472">Membrane</keyword>
<evidence type="ECO:0000256" key="7">
    <source>
        <dbReference type="SAM" id="MobiDB-lite"/>
    </source>
</evidence>
<evidence type="ECO:0000256" key="6">
    <source>
        <dbReference type="RuleBase" id="RU003943"/>
    </source>
</evidence>
<dbReference type="AlphaFoldDB" id="A0A6B1F346"/>
<name>A0A6B1F346_9SYNE</name>
<organism evidence="9">
    <name type="scientific">Synechococcus sp. SB0676_bin_10</name>
    <dbReference type="NCBI Taxonomy" id="2604869"/>
    <lineage>
        <taxon>Bacteria</taxon>
        <taxon>Bacillati</taxon>
        <taxon>Cyanobacteriota</taxon>
        <taxon>Cyanophyceae</taxon>
        <taxon>Synechococcales</taxon>
        <taxon>Synechococcaceae</taxon>
        <taxon>Synechococcus</taxon>
    </lineage>
</organism>
<evidence type="ECO:0000256" key="1">
    <source>
        <dbReference type="ARBA" id="ARBA00004141"/>
    </source>
</evidence>
<dbReference type="PANTHER" id="PTHR30477">
    <property type="entry name" value="ABC-TRANSPORTER METAL-BINDING PROTEIN"/>
    <property type="match status" value="1"/>
</dbReference>
<protein>
    <submittedName>
        <fullName evidence="9">Metal ABC transporter permease</fullName>
    </submittedName>
</protein>
<comment type="caution">
    <text evidence="9">The sequence shown here is derived from an EMBL/GenBank/DDBJ whole genome shotgun (WGS) entry which is preliminary data.</text>
</comment>
<keyword evidence="6" id="KW-0813">Transport</keyword>
<feature type="transmembrane region" description="Helical" evidence="8">
    <location>
        <begin position="15"/>
        <end position="33"/>
    </location>
</feature>
<keyword evidence="4 8" id="KW-1133">Transmembrane helix</keyword>
<dbReference type="PANTHER" id="PTHR30477:SF0">
    <property type="entry name" value="METAL TRANSPORT SYSTEM MEMBRANE PROTEIN TM_0125-RELATED"/>
    <property type="match status" value="1"/>
</dbReference>
<sequence>NTTLHSLVLHLPSSLQSFSLAAAVLALSLVETYRGGIQQLLFGDILGISWHDLGMIGALLVGALVYLVLSLRAQVLLTLNSDLAGSMGIRTGWHQLAFITLLAVVVAVSIKAVGVLLISAFVVIPACTGCLLSRSFPLYVLNSALLGGSCALMGLLASGLTNLPSGPSVVMVQFLGFLAALIWRGLGLSRPAASGPAALQTPDADPGGRG</sequence>
<keyword evidence="3 6" id="KW-0812">Transmembrane</keyword>
<dbReference type="Pfam" id="PF00950">
    <property type="entry name" value="ABC-3"/>
    <property type="match status" value="1"/>
</dbReference>
<comment type="similarity">
    <text evidence="2 6">Belongs to the ABC-3 integral membrane protein family.</text>
</comment>
<feature type="transmembrane region" description="Helical" evidence="8">
    <location>
        <begin position="97"/>
        <end position="124"/>
    </location>
</feature>
<dbReference type="Gene3D" id="1.10.3470.10">
    <property type="entry name" value="ABC transporter involved in vitamin B12 uptake, BtuC"/>
    <property type="match status" value="1"/>
</dbReference>
<dbReference type="GO" id="GO:0010043">
    <property type="term" value="P:response to zinc ion"/>
    <property type="evidence" value="ECO:0007669"/>
    <property type="project" value="TreeGrafter"/>
</dbReference>
<accession>A0A6B1F346</accession>
<dbReference type="GO" id="GO:0055085">
    <property type="term" value="P:transmembrane transport"/>
    <property type="evidence" value="ECO:0007669"/>
    <property type="project" value="InterPro"/>
</dbReference>
<evidence type="ECO:0000256" key="3">
    <source>
        <dbReference type="ARBA" id="ARBA00022692"/>
    </source>
</evidence>
<feature type="transmembrane region" description="Helical" evidence="8">
    <location>
        <begin position="169"/>
        <end position="186"/>
    </location>
</feature>
<dbReference type="InterPro" id="IPR037294">
    <property type="entry name" value="ABC_BtuC-like"/>
</dbReference>
<dbReference type="InterPro" id="IPR001626">
    <property type="entry name" value="ABC_TroCD"/>
</dbReference>
<reference evidence="9" key="1">
    <citation type="submission" date="2019-09" db="EMBL/GenBank/DDBJ databases">
        <title>Characterisation of the sponge microbiome using genome-centric metagenomics.</title>
        <authorList>
            <person name="Engelberts J.P."/>
            <person name="Robbins S.J."/>
            <person name="De Goeij J.M."/>
            <person name="Aranda M."/>
            <person name="Bell S.C."/>
            <person name="Webster N.S."/>
        </authorList>
    </citation>
    <scope>NUCLEOTIDE SEQUENCE</scope>
    <source>
        <strain evidence="9">SB0676_bin_10</strain>
    </source>
</reference>
<evidence type="ECO:0000256" key="4">
    <source>
        <dbReference type="ARBA" id="ARBA00022989"/>
    </source>
</evidence>
<evidence type="ECO:0000256" key="2">
    <source>
        <dbReference type="ARBA" id="ARBA00008034"/>
    </source>
</evidence>
<gene>
    <name evidence="9" type="ORF">F4162_01715</name>
</gene>
<feature type="region of interest" description="Disordered" evidence="7">
    <location>
        <begin position="191"/>
        <end position="210"/>
    </location>
</feature>
<evidence type="ECO:0000313" key="9">
    <source>
        <dbReference type="EMBL" id="MYG37740.1"/>
    </source>
</evidence>
<evidence type="ECO:0000256" key="5">
    <source>
        <dbReference type="ARBA" id="ARBA00023136"/>
    </source>
</evidence>